<name>K6V3B9_9MICO</name>
<dbReference type="RefSeq" id="WP_006501293.1">
    <property type="nucleotide sequence ID" value="NZ_BAGZ01000001.1"/>
</dbReference>
<dbReference type="EMBL" id="BAGZ01000001">
    <property type="protein sequence ID" value="GAB76543.1"/>
    <property type="molecule type" value="Genomic_DNA"/>
</dbReference>
<dbReference type="Proteomes" id="UP000008495">
    <property type="component" value="Unassembled WGS sequence"/>
</dbReference>
<evidence type="ECO:0000313" key="2">
    <source>
        <dbReference type="Proteomes" id="UP000008495"/>
    </source>
</evidence>
<dbReference type="GO" id="GO:0030246">
    <property type="term" value="F:carbohydrate binding"/>
    <property type="evidence" value="ECO:0007669"/>
    <property type="project" value="InterPro"/>
</dbReference>
<dbReference type="CDD" id="cd09269">
    <property type="entry name" value="deoxyribose_mutarotase"/>
    <property type="match status" value="1"/>
</dbReference>
<evidence type="ECO:0000313" key="1">
    <source>
        <dbReference type="EMBL" id="GAB76543.1"/>
    </source>
</evidence>
<dbReference type="STRING" id="100225.SAMN05421595_1672"/>
<gene>
    <name evidence="1" type="ORF">AUCHE_01_01050</name>
</gene>
<proteinExistence type="predicted"/>
<dbReference type="OrthoDB" id="146552at2"/>
<dbReference type="Pfam" id="PF14486">
    <property type="entry name" value="DUF4432"/>
    <property type="match status" value="1"/>
</dbReference>
<dbReference type="AlphaFoldDB" id="K6V3B9"/>
<dbReference type="eggNOG" id="COG2017">
    <property type="taxonomic scope" value="Bacteria"/>
</dbReference>
<accession>K6V3B9</accession>
<dbReference type="InterPro" id="IPR014718">
    <property type="entry name" value="GH-type_carb-bd"/>
</dbReference>
<comment type="caution">
    <text evidence="1">The sequence shown here is derived from an EMBL/GenBank/DDBJ whole genome shotgun (WGS) entry which is preliminary data.</text>
</comment>
<keyword evidence="2" id="KW-1185">Reference proteome</keyword>
<reference evidence="1 2" key="1">
    <citation type="submission" date="2012-08" db="EMBL/GenBank/DDBJ databases">
        <title>Whole genome shotgun sequence of Austwickia chelonae NBRC 105200.</title>
        <authorList>
            <person name="Yoshida I."/>
            <person name="Hosoyama A."/>
            <person name="Tsuchikane K."/>
            <person name="Katsumata H."/>
            <person name="Ando Y."/>
            <person name="Ohji S."/>
            <person name="Hamada M."/>
            <person name="Tamura T."/>
            <person name="Yamazoe A."/>
            <person name="Yamazaki S."/>
            <person name="Fujita N."/>
        </authorList>
    </citation>
    <scope>NUCLEOTIDE SEQUENCE [LARGE SCALE GENOMIC DNA]</scope>
    <source>
        <strain evidence="1 2">NBRC 105200</strain>
    </source>
</reference>
<dbReference type="InterPro" id="IPR027839">
    <property type="entry name" value="DUF4432"/>
</dbReference>
<sequence>MSSSFATTVHLRPQDFCETPRALLHAGPFTVTTFRYPTGIAGLKVTSDRVELDILPYLGQMIWEAHVDGIDLGMTDMFDAPRPAEVIVDTYGCFSFHSGLLAGGCPSPEDEHPLHGEMACAPMDTCWVTLEGDTLAIGGEREYVQGFGHHYRARPGIVLTAGRTVFDITMEVTNLSAYQAMPLQYMCHMNHAYLPGAAFAQSIPDEAWHLRESIPAHVNPTPAWEAFTSDILAGHQQLDILDKPELCDPEIVYFADDLTRFGPEAQFELRSPDGHTFVTSFATEDFPVATRWILHNADQRVAAFVLPGTSRPEGRIAARRAGTLIELGAGKTRSFTVTTGLS</sequence>
<dbReference type="Gene3D" id="2.70.98.10">
    <property type="match status" value="1"/>
</dbReference>
<organism evidence="1 2">
    <name type="scientific">Austwickia chelonae NBRC 105200</name>
    <dbReference type="NCBI Taxonomy" id="1184607"/>
    <lineage>
        <taxon>Bacteria</taxon>
        <taxon>Bacillati</taxon>
        <taxon>Actinomycetota</taxon>
        <taxon>Actinomycetes</taxon>
        <taxon>Micrococcales</taxon>
        <taxon>Dermatophilaceae</taxon>
        <taxon>Austwickia</taxon>
    </lineage>
</organism>
<evidence type="ECO:0008006" key="3">
    <source>
        <dbReference type="Google" id="ProtNLM"/>
    </source>
</evidence>
<protein>
    <recommendedName>
        <fullName evidence="3">DUF4432 domain-containing protein</fullName>
    </recommendedName>
</protein>